<proteinExistence type="predicted"/>
<dbReference type="Proteomes" id="UP000095085">
    <property type="component" value="Unassembled WGS sequence"/>
</dbReference>
<sequence>MLIGTSGDDRAPFKPVFESLPYEIHNGIINKLLQQDSSNLMRVNRKMYLLVLPRLYQHIIVDSDITHFSKEISYLHSRYDREFRSWYDIACTYINNSYNFMKFLKSYIRLHCNNPAISNAPHIKILTVKKLPESINTYEHEFKYTIRKFFCMITNLQELTWLNRNFRFEFLNCLENPQNLMVLSLNIRFTDYLYELLNYDSNKISQLKFNLTKLTKFEIKPFINSKTLSKILNDLIGGGDHDMLGPQLRSLSLSRTETYKGETNIIANELVNNGGTMFPEFDLSVIPTICSSNLRKMPNLTSLSLNDCIIQPQDADELIKTANLRSLRTLKLSNMSEFQTLPITSASISENLLPSFLNQLSSHLTNLKYLRLDFRQAFTDTVPIFLKDLASLESLDLTIRHNNTFDTNYNDYSKGITSWNKTETLKHLSIEIKQETLMFDVDLQMKEASFYNHLVKCQNLETLRIAPDESRLINLLKNGNLPKLNKLDIISANCLGLVNPEIYQALLEFEQKVLVYAQASGDELQYICINGKLFELQSLDKGPVVNPREDISVWFTREVRV</sequence>
<evidence type="ECO:0000313" key="2">
    <source>
        <dbReference type="Proteomes" id="UP000095085"/>
    </source>
</evidence>
<dbReference type="Gene3D" id="3.80.10.10">
    <property type="entry name" value="Ribonuclease Inhibitor"/>
    <property type="match status" value="1"/>
</dbReference>
<dbReference type="EMBL" id="KV454538">
    <property type="protein sequence ID" value="ODV70405.1"/>
    <property type="molecule type" value="Genomic_DNA"/>
</dbReference>
<dbReference type="RefSeq" id="XP_020079472.1">
    <property type="nucleotide sequence ID" value="XM_020218090.1"/>
</dbReference>
<dbReference type="GeneID" id="30992640"/>
<evidence type="ECO:0000313" key="1">
    <source>
        <dbReference type="EMBL" id="ODV70405.1"/>
    </source>
</evidence>
<dbReference type="InterPro" id="IPR032675">
    <property type="entry name" value="LRR_dom_sf"/>
</dbReference>
<name>A0A1E4RTL4_9ASCO</name>
<evidence type="ECO:0008006" key="3">
    <source>
        <dbReference type="Google" id="ProtNLM"/>
    </source>
</evidence>
<dbReference type="AlphaFoldDB" id="A0A1E4RTL4"/>
<dbReference type="SUPFAM" id="SSF52047">
    <property type="entry name" value="RNI-like"/>
    <property type="match status" value="1"/>
</dbReference>
<protein>
    <recommendedName>
        <fullName evidence="3">F-box domain-containing protein</fullName>
    </recommendedName>
</protein>
<dbReference type="OrthoDB" id="4024240at2759"/>
<organism evidence="1 2">
    <name type="scientific">Hyphopichia burtonii NRRL Y-1933</name>
    <dbReference type="NCBI Taxonomy" id="984485"/>
    <lineage>
        <taxon>Eukaryota</taxon>
        <taxon>Fungi</taxon>
        <taxon>Dikarya</taxon>
        <taxon>Ascomycota</taxon>
        <taxon>Saccharomycotina</taxon>
        <taxon>Pichiomycetes</taxon>
        <taxon>Debaryomycetaceae</taxon>
        <taxon>Hyphopichia</taxon>
    </lineage>
</organism>
<reference evidence="2" key="1">
    <citation type="submission" date="2016-05" db="EMBL/GenBank/DDBJ databases">
        <title>Comparative genomics of biotechnologically important yeasts.</title>
        <authorList>
            <consortium name="DOE Joint Genome Institute"/>
            <person name="Riley R."/>
            <person name="Haridas S."/>
            <person name="Wolfe K.H."/>
            <person name="Lopes M.R."/>
            <person name="Hittinger C.T."/>
            <person name="Goker M."/>
            <person name="Salamov A."/>
            <person name="Wisecaver J."/>
            <person name="Long T.M."/>
            <person name="Aerts A.L."/>
            <person name="Barry K."/>
            <person name="Choi C."/>
            <person name="Clum A."/>
            <person name="Coughlan A.Y."/>
            <person name="Deshpande S."/>
            <person name="Douglass A.P."/>
            <person name="Hanson S.J."/>
            <person name="Klenk H.-P."/>
            <person name="Labutti K."/>
            <person name="Lapidus A."/>
            <person name="Lindquist E."/>
            <person name="Lipzen A."/>
            <person name="Meier-Kolthoff J.P."/>
            <person name="Ohm R.A."/>
            <person name="Otillar R.P."/>
            <person name="Pangilinan J."/>
            <person name="Peng Y."/>
            <person name="Rokas A."/>
            <person name="Rosa C.A."/>
            <person name="Scheuner C."/>
            <person name="Sibirny A.A."/>
            <person name="Slot J.C."/>
            <person name="Stielow J.B."/>
            <person name="Sun H."/>
            <person name="Kurtzman C.P."/>
            <person name="Blackwell M."/>
            <person name="Grigoriev I.V."/>
            <person name="Jeffries T.W."/>
        </authorList>
    </citation>
    <scope>NUCLEOTIDE SEQUENCE [LARGE SCALE GENOMIC DNA]</scope>
    <source>
        <strain evidence="2">NRRL Y-1933</strain>
    </source>
</reference>
<keyword evidence="2" id="KW-1185">Reference proteome</keyword>
<accession>A0A1E4RTL4</accession>
<gene>
    <name evidence="1" type="ORF">HYPBUDRAFT_100999</name>
</gene>